<evidence type="ECO:0000313" key="2">
    <source>
        <dbReference type="Proteomes" id="UP001433508"/>
    </source>
</evidence>
<protein>
    <submittedName>
        <fullName evidence="1">Uncharacterized protein</fullName>
    </submittedName>
</protein>
<accession>A0ACC3SQ09</accession>
<sequence>MTTEVHLIAQAWVAASASNTVAFGSLFAQDGFWRDMIAFTNDFHTIAKGFIRQAAIDRLPIAEASNARITTPLPAVARPFPDFAFIEVHFTFDTKIRLSIGVAKLIPVGDKKYAAYFLFTFLVHGHQPQLGAHRILGKHNTRTS</sequence>
<proteinExistence type="predicted"/>
<gene>
    <name evidence="1" type="ORF">V1525DRAFT_441687</name>
</gene>
<reference evidence="2" key="1">
    <citation type="journal article" date="2024" name="Front. Bioeng. Biotechnol.">
        <title>Genome-scale model development and genomic sequencing of the oleaginous clade Lipomyces.</title>
        <authorList>
            <person name="Czajka J.J."/>
            <person name="Han Y."/>
            <person name="Kim J."/>
            <person name="Mondo S.J."/>
            <person name="Hofstad B.A."/>
            <person name="Robles A."/>
            <person name="Haridas S."/>
            <person name="Riley R."/>
            <person name="LaButti K."/>
            <person name="Pangilinan J."/>
            <person name="Andreopoulos W."/>
            <person name="Lipzen A."/>
            <person name="Yan J."/>
            <person name="Wang M."/>
            <person name="Ng V."/>
            <person name="Grigoriev I.V."/>
            <person name="Spatafora J.W."/>
            <person name="Magnuson J.K."/>
            <person name="Baker S.E."/>
            <person name="Pomraning K.R."/>
        </authorList>
    </citation>
    <scope>NUCLEOTIDE SEQUENCE [LARGE SCALE GENOMIC DNA]</scope>
    <source>
        <strain evidence="2">CBS 7786</strain>
    </source>
</reference>
<keyword evidence="2" id="KW-1185">Reference proteome</keyword>
<evidence type="ECO:0000313" key="1">
    <source>
        <dbReference type="EMBL" id="KAK9233740.1"/>
    </source>
</evidence>
<dbReference type="Proteomes" id="UP001433508">
    <property type="component" value="Unassembled WGS sequence"/>
</dbReference>
<name>A0ACC3SQ09_LIPKO</name>
<comment type="caution">
    <text evidence="1">The sequence shown here is derived from an EMBL/GenBank/DDBJ whole genome shotgun (WGS) entry which is preliminary data.</text>
</comment>
<organism evidence="1 2">
    <name type="scientific">Lipomyces kononenkoae</name>
    <name type="common">Yeast</name>
    <dbReference type="NCBI Taxonomy" id="34357"/>
    <lineage>
        <taxon>Eukaryota</taxon>
        <taxon>Fungi</taxon>
        <taxon>Dikarya</taxon>
        <taxon>Ascomycota</taxon>
        <taxon>Saccharomycotina</taxon>
        <taxon>Lipomycetes</taxon>
        <taxon>Lipomycetales</taxon>
        <taxon>Lipomycetaceae</taxon>
        <taxon>Lipomyces</taxon>
    </lineage>
</organism>
<dbReference type="EMBL" id="MU971631">
    <property type="protein sequence ID" value="KAK9233740.1"/>
    <property type="molecule type" value="Genomic_DNA"/>
</dbReference>